<sequence length="1784" mass="196643">MSQLILQWLNQDVQLCRKVGAFERDFANGYLFGELLQRHGLLNSFEDDFVDEKTLSAKRTNFELLKDALKGGPASGLGVRLGEEQVAEIMDEDRGASLRLLYQLRRGLLNKGQGGVAVTSGGGTAQEATRLIRQKKGEKEEQFFETRLKKLGKLDDRVRYEMHNKNFADEHAQQMKSSADKEYQDTAAIRGRVHDFKSSLHEKMQQSKSMKGEAKAKGELHWQGVQEKKLRLMEKDLTFEKEMIRRDHQRILDIREHYQKDCGYAETDEAGGIAWFEKNLQRIGIDTSEHAGSTGAAIEASSLKELHEKMIEKLPTKAQLQIESSKRMDKIREAKRNTDVARKERERRQHRVQVEQQATQVAVEEQKGEDDLLSWLLSETAAYRREASDFELQERRKEALWNQREAKQLAYAERAEQESEEAYTKMAARAREERSLKLTLRQEEQERTKLRQAAGMHDPLADDAQSEESSDGEEHDPLGLNADSLSQRSRHTASSAVLPADGPIPEVPELLLVASAEELSFCVREAAISEYLFARGAWTRHQPSEAETVEILQRALQMPGEASQASSAAPRLGSVVQWLCQSPPKELAEAKLPWDFMPVIALTGNTAGLGVGRGTSLGLAATLASRLCQEFGFALIRPQEVLDECLALAQKPPQEPDWPILARMRELGKSVMALINSGAGDAAVSPSTYSEMIFRKIELLASPAPKPVEEEDPKAKKKGKDKVVETPDPIRPSGVLILGFPSDLSQHAAWEAHLRGFCSPLLQLLDSEESQQARLGTVLAPYWMDSGAATPVVLAEAAASALTAAEPKEPARAPPVRCFRLCHPSKAALREAILEEAKDESAWGEAAPGRASLPDGVPAPRCIGFEQDLASASCPADRAWLYEASQVLSTALAQPLGPSCRDLVVQASKVEDEYAEEMTAEQACFREIRDLIAAWQRKPEDCLAPAESTGEEAQETQEAQEALEAQEAQEAEPSEELKVDLAQPGPSDQKSVDEEQDSSVLAAYHEVSAEKKAQLKNTWLGGLSAYLLDLRSILVEVDEEASSYATDLVKMQRRFLDFLQRSDDKGQVIEEFLKSFPIKAPVNAKQVEGLSEQVEELTDKLWLHANHRRQEAVEERERLLTGGFWEEKAGINVRLAERLQALELYRFQTAVAVLQGVYKQDGTAVLPQRTDGSAAPAKLSSLQELSSWLESTVERIVAAETGDEDSGELQAAILAERLGLARRARTAAAWTFARLQAMRGHYDEVFARMDDWVCRRVKEENDAIKATAALLREQNWEDEEPLSPSSTMGTRSGFRKLKSSRYTTESLQTPSSTAGANRRRRDALKAIVPHTLDLDIFTPPKLDVCSNGAAPLLQGAISRAASRAQSQGSAGRSMSKQIAPTPPSRWSQEMLWGLLARFIELGASTGVLAQDQLLQALLERRHGALGYEAAQAAPLPWVRRSEEVYRLLCRSMVEPAWGATGVDVTEFMLALIHNDRGLAWPSLEALEAARALLHSEDSGLTEEETARYPDSPISEELFLKLPLYEAGPDATENLKRWIFQVLACFENEEEGPKLPANPASRPSTVGTRPESKTSSKDDGEVNNSCISARRLFSYFGLGNGPADGFYRLRRLLLPSSSLEGSEESPAEVRVQDLWTILFSTKSRPARLVAPSPDLATFCTQLLEEGKVKEEAAAPAAKGKAAPKAKGKGKPAPSPGPEEDEETPPPPPDLAAVALSEQVLLQRTSVMQGLCSHGGLLCRRRGLEALFPRGGGFGAPLSTSSEAAALRELLSLVPPPASPSPSPTE</sequence>
<gene>
    <name evidence="3" type="ORF">PGLA1383_LOCUS22385</name>
</gene>
<dbReference type="GO" id="GO:0005737">
    <property type="term" value="C:cytoplasm"/>
    <property type="evidence" value="ECO:0007669"/>
    <property type="project" value="UniProtKB-ARBA"/>
</dbReference>
<dbReference type="InterPro" id="IPR052634">
    <property type="entry name" value="Sperm_flagellar-bone_growth"/>
</dbReference>
<feature type="region of interest" description="Disordered" evidence="1">
    <location>
        <begin position="1550"/>
        <end position="1581"/>
    </location>
</feature>
<feature type="region of interest" description="Disordered" evidence="1">
    <location>
        <begin position="1276"/>
        <end position="1320"/>
    </location>
</feature>
<feature type="region of interest" description="Disordered" evidence="1">
    <location>
        <begin position="705"/>
        <end position="725"/>
    </location>
</feature>
<evidence type="ECO:0000259" key="2">
    <source>
        <dbReference type="Pfam" id="PF06294"/>
    </source>
</evidence>
<dbReference type="OrthoDB" id="438794at2759"/>
<dbReference type="OMA" id="DSQLMAN"/>
<protein>
    <recommendedName>
        <fullName evidence="2">CH-like domain-containing protein</fullName>
    </recommendedName>
</protein>
<evidence type="ECO:0000256" key="1">
    <source>
        <dbReference type="SAM" id="MobiDB-lite"/>
    </source>
</evidence>
<name>A0A813EYU5_POLGL</name>
<proteinExistence type="predicted"/>
<dbReference type="PANTHER" id="PTHR14919:SF0">
    <property type="entry name" value="SPERM FLAGELLAR PROTEIN 2"/>
    <property type="match status" value="1"/>
</dbReference>
<evidence type="ECO:0000313" key="3">
    <source>
        <dbReference type="EMBL" id="CAE8604209.1"/>
    </source>
</evidence>
<feature type="compositionally biased region" description="Polar residues" evidence="1">
    <location>
        <begin position="1300"/>
        <end position="1315"/>
    </location>
</feature>
<feature type="region of interest" description="Disordered" evidence="1">
    <location>
        <begin position="451"/>
        <end position="501"/>
    </location>
</feature>
<feature type="compositionally biased region" description="Basic and acidic residues" evidence="1">
    <location>
        <begin position="1569"/>
        <end position="1579"/>
    </location>
</feature>
<dbReference type="InterPro" id="IPR036872">
    <property type="entry name" value="CH_dom_sf"/>
</dbReference>
<feature type="region of interest" description="Disordered" evidence="1">
    <location>
        <begin position="943"/>
        <end position="998"/>
    </location>
</feature>
<feature type="compositionally biased region" description="Low complexity" evidence="1">
    <location>
        <begin position="1363"/>
        <end position="1373"/>
    </location>
</feature>
<reference evidence="3" key="1">
    <citation type="submission" date="2021-02" db="EMBL/GenBank/DDBJ databases">
        <authorList>
            <person name="Dougan E. K."/>
            <person name="Rhodes N."/>
            <person name="Thang M."/>
            <person name="Chan C."/>
        </authorList>
    </citation>
    <scope>NUCLEOTIDE SEQUENCE</scope>
</reference>
<dbReference type="PANTHER" id="PTHR14919">
    <property type="entry name" value="KPL2-RELATED"/>
    <property type="match status" value="1"/>
</dbReference>
<feature type="compositionally biased region" description="Low complexity" evidence="1">
    <location>
        <begin position="956"/>
        <end position="966"/>
    </location>
</feature>
<keyword evidence="4" id="KW-1185">Reference proteome</keyword>
<comment type="caution">
    <text evidence="3">The sequence shown here is derived from an EMBL/GenBank/DDBJ whole genome shotgun (WGS) entry which is preliminary data.</text>
</comment>
<dbReference type="Proteomes" id="UP000654075">
    <property type="component" value="Unassembled WGS sequence"/>
</dbReference>
<evidence type="ECO:0000313" key="4">
    <source>
        <dbReference type="Proteomes" id="UP000654075"/>
    </source>
</evidence>
<feature type="compositionally biased region" description="Polar residues" evidence="1">
    <location>
        <begin position="483"/>
        <end position="495"/>
    </location>
</feature>
<feature type="region of interest" description="Disordered" evidence="1">
    <location>
        <begin position="1363"/>
        <end position="1382"/>
    </location>
</feature>
<dbReference type="InterPro" id="IPR010441">
    <property type="entry name" value="CH_2"/>
</dbReference>
<dbReference type="EMBL" id="CAJNNV010016140">
    <property type="protein sequence ID" value="CAE8604209.1"/>
    <property type="molecule type" value="Genomic_DNA"/>
</dbReference>
<dbReference type="Gene3D" id="1.10.418.10">
    <property type="entry name" value="Calponin-like domain"/>
    <property type="match status" value="1"/>
</dbReference>
<feature type="region of interest" description="Disordered" evidence="1">
    <location>
        <begin position="1669"/>
        <end position="1709"/>
    </location>
</feature>
<accession>A0A813EYU5</accession>
<dbReference type="Pfam" id="PF06294">
    <property type="entry name" value="CH_2"/>
    <property type="match status" value="1"/>
</dbReference>
<organism evidence="3 4">
    <name type="scientific">Polarella glacialis</name>
    <name type="common">Dinoflagellate</name>
    <dbReference type="NCBI Taxonomy" id="89957"/>
    <lineage>
        <taxon>Eukaryota</taxon>
        <taxon>Sar</taxon>
        <taxon>Alveolata</taxon>
        <taxon>Dinophyceae</taxon>
        <taxon>Suessiales</taxon>
        <taxon>Suessiaceae</taxon>
        <taxon>Polarella</taxon>
    </lineage>
</organism>
<feature type="compositionally biased region" description="Acidic residues" evidence="1">
    <location>
        <begin position="464"/>
        <end position="474"/>
    </location>
</feature>
<feature type="domain" description="CH-like" evidence="2">
    <location>
        <begin position="5"/>
        <end position="105"/>
    </location>
</feature>